<evidence type="ECO:0000313" key="6">
    <source>
        <dbReference type="EMBL" id="MCO6048362.1"/>
    </source>
</evidence>
<comment type="caution">
    <text evidence="6">The sequence shown here is derived from an EMBL/GenBank/DDBJ whole genome shotgun (WGS) entry which is preliminary data.</text>
</comment>
<feature type="transmembrane region" description="Helical" evidence="5">
    <location>
        <begin position="21"/>
        <end position="39"/>
    </location>
</feature>
<organism evidence="6 7">
    <name type="scientific">Mesorhizobium liriopis</name>
    <dbReference type="NCBI Taxonomy" id="2953882"/>
    <lineage>
        <taxon>Bacteria</taxon>
        <taxon>Pseudomonadati</taxon>
        <taxon>Pseudomonadota</taxon>
        <taxon>Alphaproteobacteria</taxon>
        <taxon>Hyphomicrobiales</taxon>
        <taxon>Phyllobacteriaceae</taxon>
        <taxon>Mesorhizobium</taxon>
    </lineage>
</organism>
<sequence>MRHPSIPLRTLAAPEPAYRRLPVLFLPFWIMALLFTRSQGAGSELYEGVELLGFALIFAGALGRLWCRLYSVGEDADALPRHGPYSLSRNPLYFFSLMVIVGICLGMENGFVAVISAIAALAYFAFVLPIEEGAKLYRFRDAFLFYSARVPRLFPRFAFPRTRQLVRVDLRKLSLAILDVAILLSAVVFIEGLEMVESVHLLPHIPVPF</sequence>
<reference evidence="6 7" key="1">
    <citation type="submission" date="2022-06" db="EMBL/GenBank/DDBJ databases">
        <title>Mesorhizobium sp. strain RP14 Genome sequencing and assembly.</title>
        <authorList>
            <person name="Kim I."/>
        </authorList>
    </citation>
    <scope>NUCLEOTIDE SEQUENCE [LARGE SCALE GENOMIC DNA]</scope>
    <source>
        <strain evidence="7">RP14(2022)</strain>
    </source>
</reference>
<evidence type="ECO:0000256" key="2">
    <source>
        <dbReference type="ARBA" id="ARBA00022692"/>
    </source>
</evidence>
<gene>
    <name evidence="6" type="ORF">NGM99_00975</name>
</gene>
<dbReference type="Pfam" id="PF04191">
    <property type="entry name" value="PEMT"/>
    <property type="match status" value="1"/>
</dbReference>
<keyword evidence="2 5" id="KW-0812">Transmembrane</keyword>
<evidence type="ECO:0000256" key="3">
    <source>
        <dbReference type="ARBA" id="ARBA00022989"/>
    </source>
</evidence>
<evidence type="ECO:0000256" key="1">
    <source>
        <dbReference type="ARBA" id="ARBA00004127"/>
    </source>
</evidence>
<keyword evidence="7" id="KW-1185">Reference proteome</keyword>
<feature type="transmembrane region" description="Helical" evidence="5">
    <location>
        <begin position="87"/>
        <end position="105"/>
    </location>
</feature>
<dbReference type="EMBL" id="JAMXQS010000001">
    <property type="protein sequence ID" value="MCO6048362.1"/>
    <property type="molecule type" value="Genomic_DNA"/>
</dbReference>
<feature type="transmembrane region" description="Helical" evidence="5">
    <location>
        <begin position="51"/>
        <end position="67"/>
    </location>
</feature>
<protein>
    <submittedName>
        <fullName evidence="6">Isoprenylcysteine carboxylmethyltransferase family protein</fullName>
    </submittedName>
</protein>
<keyword evidence="3 5" id="KW-1133">Transmembrane helix</keyword>
<accession>A0ABT1C0J8</accession>
<evidence type="ECO:0000256" key="5">
    <source>
        <dbReference type="SAM" id="Phobius"/>
    </source>
</evidence>
<dbReference type="RefSeq" id="WP_252815179.1">
    <property type="nucleotide sequence ID" value="NZ_JAMXQS010000001.1"/>
</dbReference>
<proteinExistence type="predicted"/>
<name>A0ABT1C0J8_9HYPH</name>
<evidence type="ECO:0000256" key="4">
    <source>
        <dbReference type="ARBA" id="ARBA00023136"/>
    </source>
</evidence>
<feature type="transmembrane region" description="Helical" evidence="5">
    <location>
        <begin position="173"/>
        <end position="193"/>
    </location>
</feature>
<evidence type="ECO:0000313" key="7">
    <source>
        <dbReference type="Proteomes" id="UP001205906"/>
    </source>
</evidence>
<comment type="subcellular location">
    <subcellularLocation>
        <location evidence="1">Endomembrane system</location>
        <topology evidence="1">Multi-pass membrane protein</topology>
    </subcellularLocation>
</comment>
<dbReference type="InterPro" id="IPR007318">
    <property type="entry name" value="Phopholipid_MeTrfase"/>
</dbReference>
<feature type="transmembrane region" description="Helical" evidence="5">
    <location>
        <begin position="111"/>
        <end position="130"/>
    </location>
</feature>
<dbReference type="Gene3D" id="1.20.120.1630">
    <property type="match status" value="1"/>
</dbReference>
<dbReference type="Proteomes" id="UP001205906">
    <property type="component" value="Unassembled WGS sequence"/>
</dbReference>
<keyword evidence="4 5" id="KW-0472">Membrane</keyword>